<dbReference type="InterPro" id="IPR001005">
    <property type="entry name" value="SANT/Myb"/>
</dbReference>
<evidence type="ECO:0000259" key="7">
    <source>
        <dbReference type="PROSITE" id="PS51156"/>
    </source>
</evidence>
<evidence type="ECO:0000256" key="5">
    <source>
        <dbReference type="ARBA" id="ARBA00023242"/>
    </source>
</evidence>
<feature type="compositionally biased region" description="Low complexity" evidence="6">
    <location>
        <begin position="439"/>
        <end position="487"/>
    </location>
</feature>
<dbReference type="RefSeq" id="XP_018014342.1">
    <property type="nucleotide sequence ID" value="XM_018158853.2"/>
</dbReference>
<dbReference type="SUPFAM" id="SSF46689">
    <property type="entry name" value="Homeodomain-like"/>
    <property type="match status" value="1"/>
</dbReference>
<feature type="compositionally biased region" description="Polar residues" evidence="6">
    <location>
        <begin position="900"/>
        <end position="950"/>
    </location>
</feature>
<sequence length="1046" mass="109336">MNTSSGGSSTVAIAGSESDAGDAEFEPTAEMMVDEFDDERTMDEAEAEAAIEGEDQEEEINNLHKEQDMPLQDLLALYGGVRAVGGSQEEEEEEGDDEEEEEEDEDEVEGIMEDAHEEVEEAMITADVDGNKVCERAPGAISGGIRATLPMTVSPVAGGLRSHFAVSAETVRVGSERRGRRKESDLIQLYPELEANGDAAGVQHRALRSSGQQSEDDDDEGADGGTAGGGGEGESGEEGETEEYRKTIMIGSAYQAQVPEGLQAYGPTPPYENQDKLLWAPHLLAIEEVEKYLYAVNQPSPGTQGVGALPLGFHIRDDEQALHLLLQCGGNVEEARRRLSMNPSPLASTMTLWSEEECRNFENGLKNYGKDFHLIQQNKVRTRSVGELVQFYYLWKKTERHDMFATKTRLEKKKFIVHPGTTDYMDRFLDEGEGLLSLTSNNNNNSNTSNNNNNGGSNNNISSHGNNSNSSNGSGNNKTNNNSNSSNCAVNSDIQSSNTTCGRLQGSSVDDIDEVSQNCNNSNSVNSNNGVILCRNNSTSNMSSSDSTNNSGHVESFAINSNGSSSNTDVNGEQSNNKGSSSSNGIAIDNVADVVTIKSEPASPHMSPSEQGQQNQRRWRENQRPNVAMHALLYGRLPAGYRSHSIKNCDGTSMSVAKFLHVNNLTSLVTNQEHNHQSSLPVTANTSDTIDDKMDVDESDDVPAIAAASSSSVIVSTAAATVATAAATVVTAAATMSTAAATVSSAAAVATVLTAAATVTTAAAAVTTAAASVSTVGSNSSPAGIGVLREGATVFNAGVNTTKTKVNTTASVSAPLSASSNGIYTSAASISLGIDSSVNKSNRIVSNQNNVSVKDTSGSKKPAAAVPLKASSPRILKTSSSKPSAKIDLIAQSLSREKSLASTTTGNSQEPTLSSTNVNPSADSIVSSVKPSLTSMSVSPRSTTSLSTPETLISSVSSTSVSTPITSTASAPSTVLSTLPSSTVLTVSSASTKSTKVISTSIKSPASDASLNKISATDQCTDDKLAAKCDPFAGVGVVSVAKSASL</sequence>
<dbReference type="Gene3D" id="1.10.10.60">
    <property type="entry name" value="Homeodomain-like"/>
    <property type="match status" value="1"/>
</dbReference>
<protein>
    <submittedName>
        <fullName evidence="10">Mucin-5AC</fullName>
    </submittedName>
</protein>
<dbReference type="GO" id="GO:0005654">
    <property type="term" value="C:nucleoplasm"/>
    <property type="evidence" value="ECO:0007669"/>
    <property type="project" value="TreeGrafter"/>
</dbReference>
<dbReference type="SMART" id="SM00717">
    <property type="entry name" value="SANT"/>
    <property type="match status" value="1"/>
</dbReference>
<evidence type="ECO:0000313" key="10">
    <source>
        <dbReference type="RefSeq" id="XP_018014342.1"/>
    </source>
</evidence>
<feature type="compositionally biased region" description="Acidic residues" evidence="6">
    <location>
        <begin position="88"/>
        <end position="109"/>
    </location>
</feature>
<dbReference type="PROSITE" id="PS51293">
    <property type="entry name" value="SANT"/>
    <property type="match status" value="1"/>
</dbReference>
<feature type="domain" description="ELM2" evidence="7">
    <location>
        <begin position="246"/>
        <end position="343"/>
    </location>
</feature>
<feature type="compositionally biased region" description="Polar residues" evidence="6">
    <location>
        <begin position="1"/>
        <end position="11"/>
    </location>
</feature>
<feature type="compositionally biased region" description="Low complexity" evidence="6">
    <location>
        <begin position="571"/>
        <end position="585"/>
    </location>
</feature>
<keyword evidence="9" id="KW-1185">Reference proteome</keyword>
<feature type="region of interest" description="Disordered" evidence="6">
    <location>
        <begin position="1"/>
        <end position="26"/>
    </location>
</feature>
<dbReference type="Proteomes" id="UP000694843">
    <property type="component" value="Unplaced"/>
</dbReference>
<dbReference type="FunFam" id="1.10.10.60:FF:000025">
    <property type="entry name" value="Mesoderm induction early response 1, transcriptional regulator"/>
    <property type="match status" value="1"/>
</dbReference>
<dbReference type="PANTHER" id="PTHR10865">
    <property type="entry name" value="METASTASIS-ASSOCIATED PROTEIN AND MESODERM INDUCTION EARLY RESPONSE PROTEIN"/>
    <property type="match status" value="1"/>
</dbReference>
<dbReference type="InterPro" id="IPR000949">
    <property type="entry name" value="ELM2_dom"/>
</dbReference>
<keyword evidence="3" id="KW-0805">Transcription regulation</keyword>
<evidence type="ECO:0000256" key="6">
    <source>
        <dbReference type="SAM" id="MobiDB-lite"/>
    </source>
</evidence>
<feature type="compositionally biased region" description="Polar residues" evidence="6">
    <location>
        <begin position="558"/>
        <end position="570"/>
    </location>
</feature>
<dbReference type="CDD" id="cd11661">
    <property type="entry name" value="SANT_MTA3_like"/>
    <property type="match status" value="1"/>
</dbReference>
<dbReference type="InterPro" id="IPR017884">
    <property type="entry name" value="SANT_dom"/>
</dbReference>
<dbReference type="SMART" id="SM01189">
    <property type="entry name" value="ELM2"/>
    <property type="match status" value="1"/>
</dbReference>
<feature type="region of interest" description="Disordered" evidence="6">
    <location>
        <begin position="898"/>
        <end position="950"/>
    </location>
</feature>
<feature type="domain" description="SANT" evidence="8">
    <location>
        <begin position="348"/>
        <end position="400"/>
    </location>
</feature>
<dbReference type="GeneID" id="108671328"/>
<feature type="compositionally biased region" description="Low complexity" evidence="6">
    <location>
        <begin position="540"/>
        <end position="551"/>
    </location>
</feature>
<feature type="region of interest" description="Disordered" evidence="6">
    <location>
        <begin position="600"/>
        <end position="620"/>
    </location>
</feature>
<evidence type="ECO:0000259" key="8">
    <source>
        <dbReference type="PROSITE" id="PS51293"/>
    </source>
</evidence>
<feature type="region of interest" description="Disordered" evidence="6">
    <location>
        <begin position="40"/>
        <end position="59"/>
    </location>
</feature>
<dbReference type="AlphaFoldDB" id="A0A8B7NL14"/>
<evidence type="ECO:0000313" key="9">
    <source>
        <dbReference type="Proteomes" id="UP000694843"/>
    </source>
</evidence>
<dbReference type="KEGG" id="hazt:108671328"/>
<dbReference type="PANTHER" id="PTHR10865:SF28">
    <property type="entry name" value="ELM2 DOMAIN-CONTAINING PROTEIN"/>
    <property type="match status" value="1"/>
</dbReference>
<evidence type="ECO:0000256" key="2">
    <source>
        <dbReference type="ARBA" id="ARBA00022491"/>
    </source>
</evidence>
<keyword evidence="4" id="KW-0804">Transcription</keyword>
<feature type="region of interest" description="Disordered" evidence="6">
    <location>
        <begin position="80"/>
        <end position="109"/>
    </location>
</feature>
<feature type="region of interest" description="Disordered" evidence="6">
    <location>
        <begin position="849"/>
        <end position="880"/>
    </location>
</feature>
<keyword evidence="5" id="KW-0539">Nucleus</keyword>
<dbReference type="InterPro" id="IPR040138">
    <property type="entry name" value="MIER/MTA"/>
</dbReference>
<feature type="region of interest" description="Disordered" evidence="6">
    <location>
        <begin position="540"/>
        <end position="587"/>
    </location>
</feature>
<reference evidence="10" key="1">
    <citation type="submission" date="2025-08" db="UniProtKB">
        <authorList>
            <consortium name="RefSeq"/>
        </authorList>
    </citation>
    <scope>IDENTIFICATION</scope>
    <source>
        <tissue evidence="10">Whole organism</tissue>
    </source>
</reference>
<evidence type="ECO:0000256" key="3">
    <source>
        <dbReference type="ARBA" id="ARBA00023015"/>
    </source>
</evidence>
<accession>A0A8B7NL14</accession>
<keyword evidence="2" id="KW-0678">Repressor</keyword>
<dbReference type="GO" id="GO:0042826">
    <property type="term" value="F:histone deacetylase binding"/>
    <property type="evidence" value="ECO:0007669"/>
    <property type="project" value="TreeGrafter"/>
</dbReference>
<dbReference type="GO" id="GO:0000122">
    <property type="term" value="P:negative regulation of transcription by RNA polymerase II"/>
    <property type="evidence" value="ECO:0007669"/>
    <property type="project" value="TreeGrafter"/>
</dbReference>
<evidence type="ECO:0000256" key="1">
    <source>
        <dbReference type="ARBA" id="ARBA00004123"/>
    </source>
</evidence>
<proteinExistence type="predicted"/>
<organism evidence="9 10">
    <name type="scientific">Hyalella azteca</name>
    <name type="common">Amphipod</name>
    <dbReference type="NCBI Taxonomy" id="294128"/>
    <lineage>
        <taxon>Eukaryota</taxon>
        <taxon>Metazoa</taxon>
        <taxon>Ecdysozoa</taxon>
        <taxon>Arthropoda</taxon>
        <taxon>Crustacea</taxon>
        <taxon>Multicrustacea</taxon>
        <taxon>Malacostraca</taxon>
        <taxon>Eumalacostraca</taxon>
        <taxon>Peracarida</taxon>
        <taxon>Amphipoda</taxon>
        <taxon>Senticaudata</taxon>
        <taxon>Talitrida</taxon>
        <taxon>Talitroidea</taxon>
        <taxon>Hyalellidae</taxon>
        <taxon>Hyalella</taxon>
    </lineage>
</organism>
<dbReference type="InterPro" id="IPR009057">
    <property type="entry name" value="Homeodomain-like_sf"/>
</dbReference>
<dbReference type="OrthoDB" id="5916873at2759"/>
<name>A0A8B7NL14_HYAAZ</name>
<feature type="region of interest" description="Disordered" evidence="6">
    <location>
        <begin position="439"/>
        <end position="491"/>
    </location>
</feature>
<feature type="region of interest" description="Disordered" evidence="6">
    <location>
        <begin position="197"/>
        <end position="241"/>
    </location>
</feature>
<evidence type="ECO:0000256" key="4">
    <source>
        <dbReference type="ARBA" id="ARBA00023163"/>
    </source>
</evidence>
<dbReference type="PROSITE" id="PS51156">
    <property type="entry name" value="ELM2"/>
    <property type="match status" value="1"/>
</dbReference>
<feature type="compositionally biased region" description="Gly residues" evidence="6">
    <location>
        <begin position="223"/>
        <end position="233"/>
    </location>
</feature>
<dbReference type="Pfam" id="PF01448">
    <property type="entry name" value="ELM2"/>
    <property type="match status" value="1"/>
</dbReference>
<comment type="subcellular location">
    <subcellularLocation>
        <location evidence="1">Nucleus</location>
    </subcellularLocation>
</comment>
<dbReference type="GO" id="GO:0032991">
    <property type="term" value="C:protein-containing complex"/>
    <property type="evidence" value="ECO:0007669"/>
    <property type="project" value="UniProtKB-ARBA"/>
</dbReference>
<dbReference type="GO" id="GO:0003714">
    <property type="term" value="F:transcription corepressor activity"/>
    <property type="evidence" value="ECO:0007669"/>
    <property type="project" value="TreeGrafter"/>
</dbReference>
<gene>
    <name evidence="10" type="primary">LOC108671328</name>
</gene>